<reference evidence="2" key="1">
    <citation type="journal article" date="2023" name="Int. J. Syst. Evol. Microbiol.">
        <title>Collibacillus ludicampi gen. nov., sp. nov., a new soil bacterium of the family Alicyclobacillaceae.</title>
        <authorList>
            <person name="Jojima T."/>
            <person name="Ioku Y."/>
            <person name="Fukuta Y."/>
            <person name="Shirasaka N."/>
            <person name="Matsumura Y."/>
            <person name="Mori M."/>
        </authorList>
    </citation>
    <scope>NUCLEOTIDE SEQUENCE</scope>
    <source>
        <strain evidence="2">TP075</strain>
    </source>
</reference>
<protein>
    <submittedName>
        <fullName evidence="2">RNHCP domain-containing protein</fullName>
    </submittedName>
</protein>
<dbReference type="Proteomes" id="UP001057291">
    <property type="component" value="Unassembled WGS sequence"/>
</dbReference>
<keyword evidence="3" id="KW-1185">Reference proteome</keyword>
<name>A0AAV4LKB1_9BACL</name>
<dbReference type="InterPro" id="IPR024439">
    <property type="entry name" value="RNHCP"/>
</dbReference>
<gene>
    <name evidence="2" type="ORF">DNHGIG_38450</name>
</gene>
<dbReference type="AlphaFoldDB" id="A0AAV4LKB1"/>
<evidence type="ECO:0000259" key="1">
    <source>
        <dbReference type="Pfam" id="PF12647"/>
    </source>
</evidence>
<proteinExistence type="predicted"/>
<dbReference type="RefSeq" id="WP_282201185.1">
    <property type="nucleotide sequence ID" value="NZ_BOQE01000001.1"/>
</dbReference>
<accession>A0AAV4LKB1</accession>
<comment type="caution">
    <text evidence="2">The sequence shown here is derived from an EMBL/GenBank/DDBJ whole genome shotgun (WGS) entry which is preliminary data.</text>
</comment>
<evidence type="ECO:0000313" key="3">
    <source>
        <dbReference type="Proteomes" id="UP001057291"/>
    </source>
</evidence>
<feature type="domain" description="RNHCP" evidence="1">
    <location>
        <begin position="12"/>
        <end position="95"/>
    </location>
</feature>
<dbReference type="Pfam" id="PF12647">
    <property type="entry name" value="RNHCP"/>
    <property type="match status" value="1"/>
</dbReference>
<sequence>MGGKTRQFTVRNESFVCLNCGAYVKPLAAGGCRNHCPECFYSLHLDVNPGDRLSDCKGILEPIAIEKHSKKGYMVVHRCKRCGHIVKNKLALEDPVQPDNFEKMLEIMSRV</sequence>
<evidence type="ECO:0000313" key="2">
    <source>
        <dbReference type="EMBL" id="GIM48296.1"/>
    </source>
</evidence>
<dbReference type="EMBL" id="BOQE01000001">
    <property type="protein sequence ID" value="GIM48296.1"/>
    <property type="molecule type" value="Genomic_DNA"/>
</dbReference>
<organism evidence="2 3">
    <name type="scientific">Collibacillus ludicampi</name>
    <dbReference type="NCBI Taxonomy" id="2771369"/>
    <lineage>
        <taxon>Bacteria</taxon>
        <taxon>Bacillati</taxon>
        <taxon>Bacillota</taxon>
        <taxon>Bacilli</taxon>
        <taxon>Bacillales</taxon>
        <taxon>Alicyclobacillaceae</taxon>
        <taxon>Collibacillus</taxon>
    </lineage>
</organism>